<gene>
    <name evidence="2" type="ORF">FBQ74_10670</name>
</gene>
<proteinExistence type="predicted"/>
<reference evidence="2 3" key="1">
    <citation type="submission" date="2019-04" db="EMBL/GenBank/DDBJ databases">
        <title>Salinimonas iocasae sp. nov., a halophilic bacterium isolated from the outer tube casing of tubeworms in Okinawa Trough.</title>
        <authorList>
            <person name="Zhang H."/>
            <person name="Wang H."/>
            <person name="Li C."/>
        </authorList>
    </citation>
    <scope>NUCLEOTIDE SEQUENCE [LARGE SCALE GENOMIC DNA]</scope>
    <source>
        <strain evidence="2 3">KX18D6</strain>
    </source>
</reference>
<dbReference type="OrthoDB" id="9977146at2"/>
<protein>
    <submittedName>
        <fullName evidence="2">Uncharacterized protein</fullName>
    </submittedName>
</protein>
<dbReference type="AlphaFoldDB" id="A0A5B7YHH1"/>
<evidence type="ECO:0000256" key="1">
    <source>
        <dbReference type="SAM" id="SignalP"/>
    </source>
</evidence>
<evidence type="ECO:0000313" key="2">
    <source>
        <dbReference type="EMBL" id="QCZ93919.1"/>
    </source>
</evidence>
<dbReference type="Proteomes" id="UP000304912">
    <property type="component" value="Chromosome"/>
</dbReference>
<organism evidence="2 3">
    <name type="scientific">Salinimonas iocasae</name>
    <dbReference type="NCBI Taxonomy" id="2572577"/>
    <lineage>
        <taxon>Bacteria</taxon>
        <taxon>Pseudomonadati</taxon>
        <taxon>Pseudomonadota</taxon>
        <taxon>Gammaproteobacteria</taxon>
        <taxon>Alteromonadales</taxon>
        <taxon>Alteromonadaceae</taxon>
        <taxon>Alteromonas/Salinimonas group</taxon>
        <taxon>Salinimonas</taxon>
    </lineage>
</organism>
<keyword evidence="1" id="KW-0732">Signal</keyword>
<feature type="chain" id="PRO_5022999200" evidence="1">
    <location>
        <begin position="23"/>
        <end position="93"/>
    </location>
</feature>
<dbReference type="EMBL" id="CP039852">
    <property type="protein sequence ID" value="QCZ93919.1"/>
    <property type="molecule type" value="Genomic_DNA"/>
</dbReference>
<evidence type="ECO:0000313" key="3">
    <source>
        <dbReference type="Proteomes" id="UP000304912"/>
    </source>
</evidence>
<sequence>MKKLLLSTVSVMAFVSAATAQAETTQTDSESKKNAFVIELDKDSLNPQLDMKTIVAEQVKTTLEQGKAKYLSSALFAYQPNRKTAASKANTGE</sequence>
<keyword evidence="3" id="KW-1185">Reference proteome</keyword>
<dbReference type="RefSeq" id="WP_139756661.1">
    <property type="nucleotide sequence ID" value="NZ_CP039852.1"/>
</dbReference>
<name>A0A5B7YHH1_9ALTE</name>
<feature type="signal peptide" evidence="1">
    <location>
        <begin position="1"/>
        <end position="22"/>
    </location>
</feature>
<accession>A0A5B7YHH1</accession>
<dbReference type="KEGG" id="salk:FBQ74_10670"/>